<proteinExistence type="inferred from homology"/>
<comment type="caution">
    <text evidence="2">The sequence shown here is derived from an EMBL/GenBank/DDBJ whole genome shotgun (WGS) entry which is preliminary data.</text>
</comment>
<dbReference type="Proteomes" id="UP000298246">
    <property type="component" value="Unassembled WGS sequence"/>
</dbReference>
<gene>
    <name evidence="2" type="ORF">B5M42_05645</name>
</gene>
<sequence length="100" mass="11225">MGRKIVVDPVKLEAAAKQMTAQADDYKSLYEKLYSEVGGLKAGWDGVDNQAFVAQIEGFREDFQNMMTLMTQYAEFLTTSAATYKRTQTETINAVKKLTN</sequence>
<dbReference type="InterPro" id="IPR010310">
    <property type="entry name" value="T7SS_ESAT-6-like"/>
</dbReference>
<dbReference type="SUPFAM" id="SSF140453">
    <property type="entry name" value="EsxAB dimer-like"/>
    <property type="match status" value="1"/>
</dbReference>
<dbReference type="EMBL" id="MYFO01000005">
    <property type="protein sequence ID" value="TFE90151.1"/>
    <property type="molecule type" value="Genomic_DNA"/>
</dbReference>
<comment type="similarity">
    <text evidence="1">Belongs to the WXG100 family.</text>
</comment>
<reference evidence="2 3" key="1">
    <citation type="submission" date="2017-03" db="EMBL/GenBank/DDBJ databases">
        <title>Isolation of Levoglucosan Utilizing Bacteria.</title>
        <authorList>
            <person name="Arya A.S."/>
        </authorList>
    </citation>
    <scope>NUCLEOTIDE SEQUENCE [LARGE SCALE GENOMIC DNA]</scope>
    <source>
        <strain evidence="2 3">MEC069</strain>
    </source>
</reference>
<dbReference type="NCBIfam" id="TIGR03930">
    <property type="entry name" value="WXG100_ESAT6"/>
    <property type="match status" value="1"/>
</dbReference>
<protein>
    <recommendedName>
        <fullName evidence="1">ESAT-6-like protein</fullName>
    </recommendedName>
</protein>
<evidence type="ECO:0000256" key="1">
    <source>
        <dbReference type="RuleBase" id="RU362001"/>
    </source>
</evidence>
<dbReference type="AlphaFoldDB" id="A0A4Y8Q974"/>
<keyword evidence="3" id="KW-1185">Reference proteome</keyword>
<dbReference type="Pfam" id="PF06013">
    <property type="entry name" value="WXG100"/>
    <property type="match status" value="1"/>
</dbReference>
<organism evidence="2 3">
    <name type="scientific">Paenibacillus athensensis</name>
    <dbReference type="NCBI Taxonomy" id="1967502"/>
    <lineage>
        <taxon>Bacteria</taxon>
        <taxon>Bacillati</taxon>
        <taxon>Bacillota</taxon>
        <taxon>Bacilli</taxon>
        <taxon>Bacillales</taxon>
        <taxon>Paenibacillaceae</taxon>
        <taxon>Paenibacillus</taxon>
    </lineage>
</organism>
<dbReference type="Gene3D" id="1.10.287.1060">
    <property type="entry name" value="ESAT-6-like"/>
    <property type="match status" value="1"/>
</dbReference>
<dbReference type="InterPro" id="IPR036689">
    <property type="entry name" value="ESAT-6-like_sf"/>
</dbReference>
<dbReference type="RefSeq" id="WP_134750626.1">
    <property type="nucleotide sequence ID" value="NZ_MYFO02000001.1"/>
</dbReference>
<dbReference type="OrthoDB" id="1768896at2"/>
<evidence type="ECO:0000313" key="2">
    <source>
        <dbReference type="EMBL" id="TFE90151.1"/>
    </source>
</evidence>
<accession>A0A4Y8Q974</accession>
<name>A0A4Y8Q974_9BACL</name>
<evidence type="ECO:0000313" key="3">
    <source>
        <dbReference type="Proteomes" id="UP000298246"/>
    </source>
</evidence>